<evidence type="ECO:0000256" key="1">
    <source>
        <dbReference type="ARBA" id="ARBA00022448"/>
    </source>
</evidence>
<feature type="compositionally biased region" description="Polar residues" evidence="5">
    <location>
        <begin position="698"/>
        <end position="710"/>
    </location>
</feature>
<feature type="region of interest" description="Disordered" evidence="5">
    <location>
        <begin position="1"/>
        <end position="26"/>
    </location>
</feature>
<organism evidence="8 9">
    <name type="scientific">[Candida] anglica</name>
    <dbReference type="NCBI Taxonomy" id="148631"/>
    <lineage>
        <taxon>Eukaryota</taxon>
        <taxon>Fungi</taxon>
        <taxon>Dikarya</taxon>
        <taxon>Ascomycota</taxon>
        <taxon>Saccharomycotina</taxon>
        <taxon>Pichiomycetes</taxon>
        <taxon>Debaryomycetaceae</taxon>
        <taxon>Kurtzmaniella</taxon>
    </lineage>
</organism>
<dbReference type="PANTHER" id="PTHR14146:SF0">
    <property type="entry name" value="EXOCYST COMPLEX COMPONENT 4"/>
    <property type="match status" value="1"/>
</dbReference>
<dbReference type="InterPro" id="IPR048630">
    <property type="entry name" value="Sec8_M"/>
</dbReference>
<keyword evidence="3 4" id="KW-0653">Protein transport</keyword>
<feature type="region of interest" description="Disordered" evidence="5">
    <location>
        <begin position="693"/>
        <end position="716"/>
    </location>
</feature>
<evidence type="ECO:0000259" key="6">
    <source>
        <dbReference type="Pfam" id="PF04048"/>
    </source>
</evidence>
<keyword evidence="2 4" id="KW-0268">Exocytosis</keyword>
<evidence type="ECO:0000256" key="3">
    <source>
        <dbReference type="ARBA" id="ARBA00022927"/>
    </source>
</evidence>
<comment type="similarity">
    <text evidence="4">Belongs to the SEC8 family.</text>
</comment>
<comment type="function">
    <text evidence="4">Component of the exocyst complex involved in the docking of exocytic vesicles with fusion sites on the plasma membrane.</text>
</comment>
<accession>A0ABP0EK79</accession>
<feature type="region of interest" description="Disordered" evidence="5">
    <location>
        <begin position="236"/>
        <end position="285"/>
    </location>
</feature>
<evidence type="ECO:0000259" key="7">
    <source>
        <dbReference type="Pfam" id="PF20652"/>
    </source>
</evidence>
<proteinExistence type="inferred from homology"/>
<protein>
    <recommendedName>
        <fullName evidence="4">Exocyst complex component Sec8</fullName>
    </recommendedName>
</protein>
<sequence length="1151" mass="127890">MSRNRSHSMNYQAAGPPRLASESEQQQLDETMFELKETLALMRYEWPQCLEESANPIEMAVSLLDDSSVGLAHKAGEFQDLSRQVQQTLRKVVNEHHEVFNNSVGSYNTLLGTLQDCQQDAAAIRSSLSDTTRDTHDRSDVLNDLNNTSARYSEMLEILDAMDAVNSVPAQVESLVAQKKVHEVYDVISGAYKVAEQYNLWSLSAMAAIRGYLETQSNNLFDMIVDELRSEIYGGSSGSGSGGSMANGGGGGGASSGSVGGSTGSSVVNTSSSMNSATSKSTLSTDGPLGHLFQTLAPPSPQLSSLKTLLTQSSNLEQYVYNSANVDIAEIADCFSQPVTNFLDNHLARLHKTYTSGRTKAIDYGVLFDSTSDSSTESFHYVYMLLHTAHKLHRLPQVLEILNNTNQHEYHSLINTTINETKLTTTQQLNKLAKIQGFGHDGVADFLNGNSFNDSAVVVLEALFGTVFVKSLAVLQRQKVVSEIARVVFEGDSVSSSGSGVPTSSNTNGTSSINSVVHSYFDNAWNTMKKELQTLILNYIDNNSVFETTSGTSTLGGQTSGGTIHQIVRNDTFRFEDVSYNKSGKSADELKSILLEMFPGFNLNENGAVGSMDSSPYLKNESFNAMVEVLVPRNVFNMRIVLESFLVYVAGAHTLFSKNDSKQQSSSSALNFFVSFMRSSFLPKLDATLGGLLEGDEQSGTTTQEPTKGANSGLEPFKTNLTYLEPSDDGNDLTGAMVYQNAVDFRRMFTYICFVLNTSLTYREDFGGLCLRYLGRFAQSYTSFYRDLLEPSDQHTDAYTNGKPSSQINTWMKTPALSEASKSILNDGLEESSVEAIEREISLMIENKQPEQMFQISKDDFLDGDAFAQVCHLVLTASWILTWLPGMRKESNYTVYDDDDDVKLSEVDKLKHDWSFLENGRSNGSVDGAHVFLTLNSETVGEFDSVVEQFQTIRDHALLVLRYDLRCKAIYYVGRSYQMCEWAPTSEPGDCDQYISEYNKQVFLAETRMGHMLTAKEHQKMFSGLPEFIEQLILRGSYVVQKMNAHGIKRVLLNIFVLQQMLRSVMQQPEIVNFTRSSIFFEYFTANEHAFIEKVKERNALGIKEEDWKNLVRLIYSEKLAEGGGSSFNRTKYSELLRKVSDSFKEHEGSQ</sequence>
<gene>
    <name evidence="8" type="primary">SEC8</name>
    <name evidence="8" type="ORF">CAAN4_H07294</name>
</gene>
<dbReference type="InterPro" id="IPR007191">
    <property type="entry name" value="Sec8_exocyst_N"/>
</dbReference>
<dbReference type="Pfam" id="PF20652">
    <property type="entry name" value="Sec8_C"/>
    <property type="match status" value="1"/>
</dbReference>
<evidence type="ECO:0000256" key="4">
    <source>
        <dbReference type="RuleBase" id="RU367079"/>
    </source>
</evidence>
<feature type="domain" description="Exocyst complex component Sec8 middle helical bundle" evidence="7">
    <location>
        <begin position="375"/>
        <end position="646"/>
    </location>
</feature>
<evidence type="ECO:0000256" key="2">
    <source>
        <dbReference type="ARBA" id="ARBA00022483"/>
    </source>
</evidence>
<evidence type="ECO:0000313" key="9">
    <source>
        <dbReference type="Proteomes" id="UP001497600"/>
    </source>
</evidence>
<reference evidence="8 9" key="1">
    <citation type="submission" date="2024-01" db="EMBL/GenBank/DDBJ databases">
        <authorList>
            <consortium name="Genoscope - CEA"/>
            <person name="William W."/>
        </authorList>
    </citation>
    <scope>NUCLEOTIDE SEQUENCE [LARGE SCALE GENOMIC DNA]</scope>
    <source>
        <strain evidence="8 9">29B2s-10</strain>
    </source>
</reference>
<feature type="domain" description="Exocyst complex component Sec8 N-terminal" evidence="6">
    <location>
        <begin position="34"/>
        <end position="174"/>
    </location>
</feature>
<evidence type="ECO:0000256" key="5">
    <source>
        <dbReference type="SAM" id="MobiDB-lite"/>
    </source>
</evidence>
<evidence type="ECO:0000313" key="8">
    <source>
        <dbReference type="EMBL" id="CAK7920851.1"/>
    </source>
</evidence>
<feature type="compositionally biased region" description="Gly residues" evidence="5">
    <location>
        <begin position="236"/>
        <end position="263"/>
    </location>
</feature>
<name>A0ABP0EK79_9ASCO</name>
<dbReference type="EMBL" id="OZ004260">
    <property type="protein sequence ID" value="CAK7920851.1"/>
    <property type="molecule type" value="Genomic_DNA"/>
</dbReference>
<dbReference type="Pfam" id="PF04048">
    <property type="entry name" value="Sec8_N"/>
    <property type="match status" value="1"/>
</dbReference>
<keyword evidence="9" id="KW-1185">Reference proteome</keyword>
<dbReference type="PANTHER" id="PTHR14146">
    <property type="entry name" value="EXOCYST COMPLEX COMPONENT 4"/>
    <property type="match status" value="1"/>
</dbReference>
<dbReference type="Proteomes" id="UP001497600">
    <property type="component" value="Chromosome H"/>
</dbReference>
<feature type="compositionally biased region" description="Low complexity" evidence="5">
    <location>
        <begin position="264"/>
        <end position="279"/>
    </location>
</feature>
<keyword evidence="1 4" id="KW-0813">Transport</keyword>
<dbReference type="InterPro" id="IPR039682">
    <property type="entry name" value="Sec8/EXOC4"/>
</dbReference>